<proteinExistence type="predicted"/>
<reference evidence="1" key="1">
    <citation type="journal article" date="2015" name="Nature">
        <title>Complex archaea that bridge the gap between prokaryotes and eukaryotes.</title>
        <authorList>
            <person name="Spang A."/>
            <person name="Saw J.H."/>
            <person name="Jorgensen S.L."/>
            <person name="Zaremba-Niedzwiedzka K."/>
            <person name="Martijn J."/>
            <person name="Lind A.E."/>
            <person name="van Eijk R."/>
            <person name="Schleper C."/>
            <person name="Guy L."/>
            <person name="Ettema T.J."/>
        </authorList>
    </citation>
    <scope>NUCLEOTIDE SEQUENCE</scope>
</reference>
<protein>
    <submittedName>
        <fullName evidence="1">Uncharacterized protein</fullName>
    </submittedName>
</protein>
<comment type="caution">
    <text evidence="1">The sequence shown here is derived from an EMBL/GenBank/DDBJ whole genome shotgun (WGS) entry which is preliminary data.</text>
</comment>
<sequence length="57" mass="6622">MEEIKKTITMPSIALKMNSKGYGWDIRISNDDLDKAVEEVERINNLMLKKFKKRGGH</sequence>
<dbReference type="AlphaFoldDB" id="A0A0F9BFE9"/>
<organism evidence="1">
    <name type="scientific">marine sediment metagenome</name>
    <dbReference type="NCBI Taxonomy" id="412755"/>
    <lineage>
        <taxon>unclassified sequences</taxon>
        <taxon>metagenomes</taxon>
        <taxon>ecological metagenomes</taxon>
    </lineage>
</organism>
<evidence type="ECO:0000313" key="1">
    <source>
        <dbReference type="EMBL" id="KKK89349.1"/>
    </source>
</evidence>
<gene>
    <name evidence="1" type="ORF">LCGC14_2734010</name>
</gene>
<name>A0A0F9BFE9_9ZZZZ</name>
<dbReference type="EMBL" id="LAZR01049571">
    <property type="protein sequence ID" value="KKK89349.1"/>
    <property type="molecule type" value="Genomic_DNA"/>
</dbReference>
<accession>A0A0F9BFE9</accession>